<dbReference type="SUPFAM" id="SSF57667">
    <property type="entry name" value="beta-beta-alpha zinc fingers"/>
    <property type="match status" value="2"/>
</dbReference>
<evidence type="ECO:0000313" key="9">
    <source>
        <dbReference type="Proteomes" id="UP000264800"/>
    </source>
</evidence>
<evidence type="ECO:0000256" key="6">
    <source>
        <dbReference type="SAM" id="MobiDB-lite"/>
    </source>
</evidence>
<feature type="domain" description="C2H2-type" evidence="7">
    <location>
        <begin position="87"/>
        <end position="114"/>
    </location>
</feature>
<dbReference type="Proteomes" id="UP000264800">
    <property type="component" value="Unplaced"/>
</dbReference>
<feature type="compositionally biased region" description="Low complexity" evidence="6">
    <location>
        <begin position="345"/>
        <end position="357"/>
    </location>
</feature>
<dbReference type="RefSeq" id="XP_017294321.1">
    <property type="nucleotide sequence ID" value="XM_017438832.3"/>
</dbReference>
<dbReference type="GO" id="GO:0043565">
    <property type="term" value="F:sequence-specific DNA binding"/>
    <property type="evidence" value="ECO:0007669"/>
    <property type="project" value="TreeGrafter"/>
</dbReference>
<feature type="region of interest" description="Disordered" evidence="6">
    <location>
        <begin position="203"/>
        <end position="253"/>
    </location>
</feature>
<dbReference type="FunFam" id="3.30.160.60:FF:000256">
    <property type="entry name" value="PLAG1 like zinc finger 2"/>
    <property type="match status" value="1"/>
</dbReference>
<dbReference type="InterPro" id="IPR013087">
    <property type="entry name" value="Znf_C2H2_type"/>
</dbReference>
<dbReference type="AlphaFoldDB" id="A0A3Q3APY3"/>
<proteinExistence type="predicted"/>
<feature type="compositionally biased region" description="Pro residues" evidence="6">
    <location>
        <begin position="232"/>
        <end position="241"/>
    </location>
</feature>
<organism evidence="8 9">
    <name type="scientific">Kryptolebias marmoratus</name>
    <name type="common">Mangrove killifish</name>
    <name type="synonym">Rivulus marmoratus</name>
    <dbReference type="NCBI Taxonomy" id="37003"/>
    <lineage>
        <taxon>Eukaryota</taxon>
        <taxon>Metazoa</taxon>
        <taxon>Chordata</taxon>
        <taxon>Craniata</taxon>
        <taxon>Vertebrata</taxon>
        <taxon>Euteleostomi</taxon>
        <taxon>Actinopterygii</taxon>
        <taxon>Neopterygii</taxon>
        <taxon>Teleostei</taxon>
        <taxon>Neoteleostei</taxon>
        <taxon>Acanthomorphata</taxon>
        <taxon>Ovalentaria</taxon>
        <taxon>Atherinomorphae</taxon>
        <taxon>Cyprinodontiformes</taxon>
        <taxon>Rivulidae</taxon>
        <taxon>Kryptolebias</taxon>
    </lineage>
</organism>
<accession>A0A3Q3APY3</accession>
<dbReference type="PANTHER" id="PTHR24408">
    <property type="entry name" value="ZINC FINGER PROTEIN"/>
    <property type="match status" value="1"/>
</dbReference>
<dbReference type="Gene3D" id="3.30.160.60">
    <property type="entry name" value="Classic Zinc Finger"/>
    <property type="match status" value="2"/>
</dbReference>
<dbReference type="KEGG" id="kmr:108249437"/>
<evidence type="ECO:0000256" key="2">
    <source>
        <dbReference type="ARBA" id="ARBA00022737"/>
    </source>
</evidence>
<keyword evidence="4" id="KW-0862">Zinc</keyword>
<dbReference type="PANTHER" id="PTHR24408:SF20">
    <property type="entry name" value="ZINC FINGER PROTEIN PLAGL2"/>
    <property type="match status" value="1"/>
</dbReference>
<keyword evidence="2" id="KW-0677">Repeat</keyword>
<dbReference type="PROSITE" id="PS50157">
    <property type="entry name" value="ZINC_FINGER_C2H2_2"/>
    <property type="match status" value="3"/>
</dbReference>
<dbReference type="GeneID" id="108249437"/>
<dbReference type="SMART" id="SM00355">
    <property type="entry name" value="ZnF_C2H2"/>
    <property type="match status" value="3"/>
</dbReference>
<evidence type="ECO:0000256" key="4">
    <source>
        <dbReference type="ARBA" id="ARBA00022833"/>
    </source>
</evidence>
<keyword evidence="9" id="KW-1185">Reference proteome</keyword>
<evidence type="ECO:0000313" key="8">
    <source>
        <dbReference type="Ensembl" id="ENSKMAP00000018476.1"/>
    </source>
</evidence>
<dbReference type="Pfam" id="PF00096">
    <property type="entry name" value="zf-C2H2"/>
    <property type="match status" value="2"/>
</dbReference>
<reference evidence="8" key="1">
    <citation type="submission" date="2025-08" db="UniProtKB">
        <authorList>
            <consortium name="Ensembl"/>
        </authorList>
    </citation>
    <scope>IDENTIFICATION</scope>
</reference>
<protein>
    <submittedName>
        <fullName evidence="8">Zinc finger protein PLAG1</fullName>
    </submittedName>
</protein>
<dbReference type="OrthoDB" id="3533395at2759"/>
<evidence type="ECO:0000256" key="1">
    <source>
        <dbReference type="ARBA" id="ARBA00022723"/>
    </source>
</evidence>
<feature type="region of interest" description="Disordered" evidence="6">
    <location>
        <begin position="133"/>
        <end position="160"/>
    </location>
</feature>
<keyword evidence="3 5" id="KW-0863">Zinc-finger</keyword>
<dbReference type="InterPro" id="IPR036236">
    <property type="entry name" value="Znf_C2H2_sf"/>
</dbReference>
<reference evidence="8" key="2">
    <citation type="submission" date="2025-09" db="UniProtKB">
        <authorList>
            <consortium name="Ensembl"/>
        </authorList>
    </citation>
    <scope>IDENTIFICATION</scope>
</reference>
<dbReference type="GO" id="GO:0000981">
    <property type="term" value="F:DNA-binding transcription factor activity, RNA polymerase II-specific"/>
    <property type="evidence" value="ECO:0007669"/>
    <property type="project" value="TreeGrafter"/>
</dbReference>
<feature type="region of interest" description="Disordered" evidence="6">
    <location>
        <begin position="345"/>
        <end position="386"/>
    </location>
</feature>
<evidence type="ECO:0000256" key="3">
    <source>
        <dbReference type="ARBA" id="ARBA00022771"/>
    </source>
</evidence>
<dbReference type="OMA" id="RCDRRFY"/>
<sequence length="410" mass="44603">MFHQQDHLKAQLQDNLTASRQLFQCQDCGKQYNTQLGYRRHLVTTHSSAGGLACPEEPPSLLETLSDHDRPPSSEGSTSVPVRERKYSCERCDRRFYTRKDVRRHAVVHTGRRDFLCPRCAQRFGRRDHLTRHLKKSHAQESGMMSPGPPSTPAATLTPTAHCPVKEEPSLLTSDLTSVTKEPMEPFVRDLGPSYTNPVPGMGHSQGLMQGLLPSPMGVGHHVSTQSSHPQPLQPLQPPAAPQQQSYGSTSYSRSDVENFLLDLQSAPPPPQLCAVNTSTSASPQREVLGEGDSHLLCRSPALSTTEMSCPTNMELGPLLSFLPFSLPPYSPHMGVGGLVMSYPPAASTTSPPSSSAGLPSQTPGPFSFFQPPQAHVSQGPGVHSQLPQAYTSAMSTSSPLPHYYQAFQQ</sequence>
<dbReference type="GO" id="GO:0008270">
    <property type="term" value="F:zinc ion binding"/>
    <property type="evidence" value="ECO:0007669"/>
    <property type="project" value="UniProtKB-KW"/>
</dbReference>
<feature type="domain" description="C2H2-type" evidence="7">
    <location>
        <begin position="23"/>
        <end position="51"/>
    </location>
</feature>
<dbReference type="Ensembl" id="ENSKMAT00000018732.1">
    <property type="protein sequence ID" value="ENSKMAP00000018476.1"/>
    <property type="gene ID" value="ENSKMAG00000013753.1"/>
</dbReference>
<feature type="region of interest" description="Disordered" evidence="6">
    <location>
        <begin position="48"/>
        <end position="82"/>
    </location>
</feature>
<feature type="domain" description="C2H2-type" evidence="7">
    <location>
        <begin position="115"/>
        <end position="143"/>
    </location>
</feature>
<keyword evidence="1" id="KW-0479">Metal-binding</keyword>
<evidence type="ECO:0000259" key="7">
    <source>
        <dbReference type="PROSITE" id="PS50157"/>
    </source>
</evidence>
<evidence type="ECO:0000256" key="5">
    <source>
        <dbReference type="PROSITE-ProRule" id="PRU00042"/>
    </source>
</evidence>
<dbReference type="GO" id="GO:0005634">
    <property type="term" value="C:nucleus"/>
    <property type="evidence" value="ECO:0007669"/>
    <property type="project" value="TreeGrafter"/>
</dbReference>
<dbReference type="STRING" id="37003.ENSKMAP00000018476"/>
<dbReference type="GeneTree" id="ENSGT00940000164771"/>
<name>A0A3Q3APY3_KRYMA</name>
<dbReference type="PROSITE" id="PS00028">
    <property type="entry name" value="ZINC_FINGER_C2H2_1"/>
    <property type="match status" value="3"/>
</dbReference>